<evidence type="ECO:0000313" key="2">
    <source>
        <dbReference type="EMBL" id="MBW4769162.1"/>
    </source>
</evidence>
<gene>
    <name evidence="2" type="ORF">KZO38_05235</name>
</gene>
<accession>A0ABS6YD15</accession>
<sequence length="123" mass="14025">MTHEERANDWFANIPHGKDIDLQTRMAICDRIGKKLLGVFFGIVAIEIFILYLIGGAELLESIVDTVNGLGDNIHSRASRKTTTLIFAAMSLPFLFLPFFAVFKFRKKWLIAEAEKFHKQNPK</sequence>
<keyword evidence="1" id="KW-0812">Transmembrane</keyword>
<keyword evidence="1" id="KW-0472">Membrane</keyword>
<organism evidence="2 3">
    <name type="scientific">Hoylesella nanceiensis</name>
    <dbReference type="NCBI Taxonomy" id="425941"/>
    <lineage>
        <taxon>Bacteria</taxon>
        <taxon>Pseudomonadati</taxon>
        <taxon>Bacteroidota</taxon>
        <taxon>Bacteroidia</taxon>
        <taxon>Bacteroidales</taxon>
        <taxon>Prevotellaceae</taxon>
        <taxon>Hoylesella</taxon>
    </lineage>
</organism>
<feature type="transmembrane region" description="Helical" evidence="1">
    <location>
        <begin position="85"/>
        <end position="103"/>
    </location>
</feature>
<name>A0ABS6YD15_9BACT</name>
<evidence type="ECO:0000256" key="1">
    <source>
        <dbReference type="SAM" id="Phobius"/>
    </source>
</evidence>
<keyword evidence="1" id="KW-1133">Transmembrane helix</keyword>
<dbReference type="EMBL" id="JAHXCT010000003">
    <property type="protein sequence ID" value="MBW4769162.1"/>
    <property type="molecule type" value="Genomic_DNA"/>
</dbReference>
<proteinExistence type="predicted"/>
<dbReference type="Proteomes" id="UP000788426">
    <property type="component" value="Unassembled WGS sequence"/>
</dbReference>
<evidence type="ECO:0000313" key="3">
    <source>
        <dbReference type="Proteomes" id="UP000788426"/>
    </source>
</evidence>
<comment type="caution">
    <text evidence="2">The sequence shown here is derived from an EMBL/GenBank/DDBJ whole genome shotgun (WGS) entry which is preliminary data.</text>
</comment>
<reference evidence="2 3" key="1">
    <citation type="submission" date="2021-07" db="EMBL/GenBank/DDBJ databases">
        <title>Genomic diversity and antimicrobial resistance of Prevotella spp. isolated from chronic lung disease airways.</title>
        <authorList>
            <person name="Webb K.A."/>
            <person name="Olagoke O.S."/>
            <person name="Baird T."/>
            <person name="Neill J."/>
            <person name="Pham A."/>
            <person name="Wells T.J."/>
            <person name="Ramsay K.A."/>
            <person name="Bell S.C."/>
            <person name="Sarovich D.S."/>
            <person name="Price E.P."/>
        </authorList>
    </citation>
    <scope>NUCLEOTIDE SEQUENCE [LARGE SCALE GENOMIC DNA]</scope>
    <source>
        <strain evidence="2 3">SCHI0011.S.12</strain>
    </source>
</reference>
<feature type="transmembrane region" description="Helical" evidence="1">
    <location>
        <begin position="36"/>
        <end position="55"/>
    </location>
</feature>
<keyword evidence="3" id="KW-1185">Reference proteome</keyword>
<dbReference type="RefSeq" id="WP_219480764.1">
    <property type="nucleotide sequence ID" value="NZ_JAHXCT010000003.1"/>
</dbReference>
<protein>
    <submittedName>
        <fullName evidence="2">Uncharacterized protein</fullName>
    </submittedName>
</protein>